<dbReference type="AlphaFoldDB" id="D2V585"/>
<sequence length="476" mass="53511">MYKPNNSQQPLGFEVDNQSKLRNEDEQERIKTFLNNRLNESFDGHGLFNRNFDTPSPFTREQPHHHQGSALTSLLKHQLKQSTMETRPTTMNEILKMVMMAGPLPSSTLGLQQQKDSVMIDKLGSYAGMINTQSSHDPQVISDFNDLKSRSQVLEREMKQITEMSSSQDRCSLKESVLSVLYQIIDEVLSDTTSSLPLCWSTSNSNKGESAEQLIKTLSLKWKNDYQQYSSNNSMQQHLYQYLSKHSFLTNQELIDLMVNSHNLLDTDSSIKTSDSQTLNNSTSQNILQMETTNMTTEEEIYSLFPSAEDFDMVFKSLGESSNAPLIISLDNSMDDIKITSSAGDSVASSRSNNSSPLGTPNNITTDTIANNNSPPSFENPSSTKQLIVKKTSPTSSKTTSKSSNVDKNQLFGSFLLKTSSSFDTTKISKTRKSSKSAPAQLVDKQKLEVDFSRGFLNWNWKEQPKRSNHHEPEIM</sequence>
<keyword evidence="3" id="KW-1185">Reference proteome</keyword>
<protein>
    <submittedName>
        <fullName evidence="2">Predicted protein</fullName>
    </submittedName>
</protein>
<evidence type="ECO:0000313" key="3">
    <source>
        <dbReference type="Proteomes" id="UP000006671"/>
    </source>
</evidence>
<proteinExistence type="predicted"/>
<organism evidence="3">
    <name type="scientific">Naegleria gruberi</name>
    <name type="common">Amoeba</name>
    <dbReference type="NCBI Taxonomy" id="5762"/>
    <lineage>
        <taxon>Eukaryota</taxon>
        <taxon>Discoba</taxon>
        <taxon>Heterolobosea</taxon>
        <taxon>Tetramitia</taxon>
        <taxon>Eutetramitia</taxon>
        <taxon>Vahlkampfiidae</taxon>
        <taxon>Naegleria</taxon>
    </lineage>
</organism>
<name>D2V585_NAEGR</name>
<dbReference type="InParanoid" id="D2V585"/>
<dbReference type="KEGG" id="ngr:NAEGRDRAFT_57183"/>
<accession>D2V585</accession>
<feature type="compositionally biased region" description="Polar residues" evidence="1">
    <location>
        <begin position="1"/>
        <end position="16"/>
    </location>
</feature>
<feature type="region of interest" description="Disordered" evidence="1">
    <location>
        <begin position="1"/>
        <end position="24"/>
    </location>
</feature>
<reference evidence="2 3" key="1">
    <citation type="journal article" date="2010" name="Cell">
        <title>The genome of Naegleria gruberi illuminates early eukaryotic versatility.</title>
        <authorList>
            <person name="Fritz-Laylin L.K."/>
            <person name="Prochnik S.E."/>
            <person name="Ginger M.L."/>
            <person name="Dacks J.B."/>
            <person name="Carpenter M.L."/>
            <person name="Field M.C."/>
            <person name="Kuo A."/>
            <person name="Paredez A."/>
            <person name="Chapman J."/>
            <person name="Pham J."/>
            <person name="Shu S."/>
            <person name="Neupane R."/>
            <person name="Cipriano M."/>
            <person name="Mancuso J."/>
            <person name="Tu H."/>
            <person name="Salamov A."/>
            <person name="Lindquist E."/>
            <person name="Shapiro H."/>
            <person name="Lucas S."/>
            <person name="Grigoriev I.V."/>
            <person name="Cande W.Z."/>
            <person name="Fulton C."/>
            <person name="Rokhsar D.S."/>
            <person name="Dawson S.C."/>
        </authorList>
    </citation>
    <scope>NUCLEOTIDE SEQUENCE [LARGE SCALE GENOMIC DNA]</scope>
    <source>
        <strain evidence="2 3">NEG-M</strain>
    </source>
</reference>
<dbReference type="VEuPathDB" id="AmoebaDB:NAEGRDRAFT_57183"/>
<feature type="compositionally biased region" description="Low complexity" evidence="1">
    <location>
        <begin position="390"/>
        <end position="404"/>
    </location>
</feature>
<dbReference type="GeneID" id="8849680"/>
<gene>
    <name evidence="2" type="ORF">NAEGRDRAFT_57183</name>
</gene>
<feature type="region of interest" description="Disordered" evidence="1">
    <location>
        <begin position="342"/>
        <end position="405"/>
    </location>
</feature>
<dbReference type="EMBL" id="GG738852">
    <property type="protein sequence ID" value="EFC48066.1"/>
    <property type="molecule type" value="Genomic_DNA"/>
</dbReference>
<evidence type="ECO:0000313" key="2">
    <source>
        <dbReference type="EMBL" id="EFC48066.1"/>
    </source>
</evidence>
<dbReference type="Proteomes" id="UP000006671">
    <property type="component" value="Unassembled WGS sequence"/>
</dbReference>
<feature type="compositionally biased region" description="Low complexity" evidence="1">
    <location>
        <begin position="342"/>
        <end position="383"/>
    </location>
</feature>
<dbReference type="RefSeq" id="XP_002680810.1">
    <property type="nucleotide sequence ID" value="XM_002680764.1"/>
</dbReference>
<evidence type="ECO:0000256" key="1">
    <source>
        <dbReference type="SAM" id="MobiDB-lite"/>
    </source>
</evidence>